<evidence type="ECO:0000256" key="12">
    <source>
        <dbReference type="PROSITE-ProRule" id="PRU00042"/>
    </source>
</evidence>
<dbReference type="GO" id="GO:0097475">
    <property type="term" value="P:motor neuron migration"/>
    <property type="evidence" value="ECO:0007669"/>
    <property type="project" value="Ensembl"/>
</dbReference>
<evidence type="ECO:0000256" key="2">
    <source>
        <dbReference type="ARBA" id="ARBA00004496"/>
    </source>
</evidence>
<keyword evidence="4" id="KW-0678">Repressor</keyword>
<feature type="domain" description="C2H2-type" evidence="14">
    <location>
        <begin position="348"/>
        <end position="376"/>
    </location>
</feature>
<feature type="compositionally biased region" description="Basic and acidic residues" evidence="13">
    <location>
        <begin position="583"/>
        <end position="643"/>
    </location>
</feature>
<keyword evidence="6" id="KW-0677">Repeat</keyword>
<accession>A0A3Q1IYI9</accession>
<evidence type="ECO:0000256" key="13">
    <source>
        <dbReference type="SAM" id="MobiDB-lite"/>
    </source>
</evidence>
<evidence type="ECO:0000256" key="5">
    <source>
        <dbReference type="ARBA" id="ARBA00022723"/>
    </source>
</evidence>
<reference evidence="15" key="1">
    <citation type="submission" date="2021-04" db="EMBL/GenBank/DDBJ databases">
        <authorList>
            <consortium name="Wellcome Sanger Institute Data Sharing"/>
        </authorList>
    </citation>
    <scope>NUCLEOTIDE SEQUENCE [LARGE SCALE GENOMIC DNA]</scope>
</reference>
<evidence type="ECO:0000256" key="6">
    <source>
        <dbReference type="ARBA" id="ARBA00022737"/>
    </source>
</evidence>
<dbReference type="PANTHER" id="PTHR24403">
    <property type="entry name" value="ZINC FINGER PROTEIN"/>
    <property type="match status" value="1"/>
</dbReference>
<feature type="compositionally biased region" description="Acidic residues" evidence="13">
    <location>
        <begin position="469"/>
        <end position="480"/>
    </location>
</feature>
<dbReference type="GO" id="GO:0014043">
    <property type="term" value="P:negative regulation of neuron maturation"/>
    <property type="evidence" value="ECO:0007669"/>
    <property type="project" value="Ensembl"/>
</dbReference>
<keyword evidence="5" id="KW-0479">Metal-binding</keyword>
<name>A0A3Q1IYI9_ANATE</name>
<dbReference type="Pfam" id="PF13909">
    <property type="entry name" value="zf-H2C2_5"/>
    <property type="match status" value="1"/>
</dbReference>
<feature type="domain" description="C2H2-type" evidence="14">
    <location>
        <begin position="320"/>
        <end position="347"/>
    </location>
</feature>
<reference evidence="15" key="2">
    <citation type="submission" date="2025-08" db="UniProtKB">
        <authorList>
            <consortium name="Ensembl"/>
        </authorList>
    </citation>
    <scope>IDENTIFICATION</scope>
</reference>
<dbReference type="STRING" id="64144.ENSATEP00000027332"/>
<dbReference type="InterPro" id="IPR050688">
    <property type="entry name" value="Zinc_finger/UBP_domain"/>
</dbReference>
<dbReference type="GO" id="GO:0010629">
    <property type="term" value="P:negative regulation of gene expression"/>
    <property type="evidence" value="ECO:0007669"/>
    <property type="project" value="Ensembl"/>
</dbReference>
<dbReference type="PANTHER" id="PTHR24403:SF102">
    <property type="entry name" value="RE1-SILENCING TRANSCRIPTION FACTOR"/>
    <property type="match status" value="1"/>
</dbReference>
<feature type="compositionally biased region" description="Low complexity" evidence="13">
    <location>
        <begin position="882"/>
        <end position="903"/>
    </location>
</feature>
<dbReference type="InterPro" id="IPR057281">
    <property type="entry name" value="Zfn-C2H2_REST"/>
</dbReference>
<feature type="domain" description="C2H2-type" evidence="14">
    <location>
        <begin position="405"/>
        <end position="433"/>
    </location>
</feature>
<feature type="compositionally biased region" description="Polar residues" evidence="13">
    <location>
        <begin position="724"/>
        <end position="740"/>
    </location>
</feature>
<organism evidence="15 16">
    <name type="scientific">Anabas testudineus</name>
    <name type="common">Climbing perch</name>
    <name type="synonym">Anthias testudineus</name>
    <dbReference type="NCBI Taxonomy" id="64144"/>
    <lineage>
        <taxon>Eukaryota</taxon>
        <taxon>Metazoa</taxon>
        <taxon>Chordata</taxon>
        <taxon>Craniata</taxon>
        <taxon>Vertebrata</taxon>
        <taxon>Euteleostomi</taxon>
        <taxon>Actinopterygii</taxon>
        <taxon>Neopterygii</taxon>
        <taxon>Teleostei</taxon>
        <taxon>Neoteleostei</taxon>
        <taxon>Acanthomorphata</taxon>
        <taxon>Anabantaria</taxon>
        <taxon>Anabantiformes</taxon>
        <taxon>Anabantoidei</taxon>
        <taxon>Anabantidae</taxon>
        <taxon>Anabas</taxon>
    </lineage>
</organism>
<keyword evidence="11" id="KW-0539">Nucleus</keyword>
<feature type="domain" description="C2H2-type" evidence="14">
    <location>
        <begin position="377"/>
        <end position="404"/>
    </location>
</feature>
<feature type="compositionally biased region" description="Polar residues" evidence="13">
    <location>
        <begin position="812"/>
        <end position="823"/>
    </location>
</feature>
<dbReference type="Proteomes" id="UP000265040">
    <property type="component" value="Chromosome 9"/>
</dbReference>
<evidence type="ECO:0000256" key="8">
    <source>
        <dbReference type="ARBA" id="ARBA00022833"/>
    </source>
</evidence>
<dbReference type="AlphaFoldDB" id="A0A3Q1IYI9"/>
<keyword evidence="10" id="KW-0804">Transcription</keyword>
<evidence type="ECO:0000313" key="16">
    <source>
        <dbReference type="Proteomes" id="UP000265040"/>
    </source>
</evidence>
<dbReference type="GeneTree" id="ENSGT00940000155341"/>
<keyword evidence="8" id="KW-0862">Zinc</keyword>
<dbReference type="GO" id="GO:0045879">
    <property type="term" value="P:negative regulation of smoothened signaling pathway"/>
    <property type="evidence" value="ECO:0007669"/>
    <property type="project" value="Ensembl"/>
</dbReference>
<evidence type="ECO:0000256" key="7">
    <source>
        <dbReference type="ARBA" id="ARBA00022771"/>
    </source>
</evidence>
<dbReference type="SUPFAM" id="SSF57667">
    <property type="entry name" value="beta-beta-alpha zinc fingers"/>
    <property type="match status" value="3"/>
</dbReference>
<dbReference type="GO" id="GO:0021754">
    <property type="term" value="P:facial nucleus development"/>
    <property type="evidence" value="ECO:0007669"/>
    <property type="project" value="Ensembl"/>
</dbReference>
<dbReference type="Ensembl" id="ENSATET00000027763.3">
    <property type="protein sequence ID" value="ENSATEP00000027332.3"/>
    <property type="gene ID" value="ENSATEG00000018878.3"/>
</dbReference>
<feature type="domain" description="C2H2-type" evidence="14">
    <location>
        <begin position="232"/>
        <end position="259"/>
    </location>
</feature>
<dbReference type="FunFam" id="3.30.160.60:FF:000395">
    <property type="entry name" value="zinc finger protein 513"/>
    <property type="match status" value="1"/>
</dbReference>
<dbReference type="FunFam" id="3.30.160.60:FF:000662">
    <property type="entry name" value="RE1-silencing transcription factor A"/>
    <property type="match status" value="1"/>
</dbReference>
<feature type="domain" description="C2H2-type" evidence="14">
    <location>
        <begin position="292"/>
        <end position="319"/>
    </location>
</feature>
<evidence type="ECO:0000259" key="14">
    <source>
        <dbReference type="PROSITE" id="PS50157"/>
    </source>
</evidence>
<feature type="compositionally biased region" description="Basic and acidic residues" evidence="13">
    <location>
        <begin position="116"/>
        <end position="125"/>
    </location>
</feature>
<dbReference type="GO" id="GO:0008270">
    <property type="term" value="F:zinc ion binding"/>
    <property type="evidence" value="ECO:0007669"/>
    <property type="project" value="UniProtKB-KW"/>
</dbReference>
<sequence length="946" mass="105669">MASQTVFSGEIFPVGVSLMEEGQSPTLPAPQLVMLANVAAVTSAEGGCDGSVADEKEMMELKTVGCSYSDSEDESIIRYSYDNQNHREVCIIEYPESPGPGVDTVVGGKDVEEEENRDKAKDMSRCTRPRPSTSTKTPEQMFKRKDSPATAPENAKKKKPFHCKPCQFQAQNEQEFVDHLSTHSVSKMMVVNRVEGRSKTKTKETETAEAPSSVEGESSGDAVTAGDVKGLIRCERCGYNTNRYDHYIAHLKHHNKEGEDHRVFKCTLCPYTTVSQYHWRKHLRNHFPSKLHTCSQCSYFSDRKSNYIQHIRTHTGVRPFQCPYCDYSSSQKTHLTRHMRTHSGERPFKCESCNYLAANQHEVTRHARQVHNGPKPLSCPYCDYKTADRSNFKKHVELHLNPRQFLCPLCKYAASKKCNLQYHIKSRHSGCNVPVDVSKVKLRIKKPGPEGADENSDSRASKLDNSSSVEEDFDMDDGNEDDHVNSSPINLSVKKSSRPNIVQSMQSDTLDKAQKKSNAVSEKEKPPKMKEKLEPEKKVTRQKKNDKVHESPVETPSVKEIQTEILTAAVNTDNKGKRRVRKLPTEKSTVRDQADLVPESQHRPVEERVVKQKAEDENEKSRSRPEKEKEQQKNDSSGKEKKRLEKPRKSGSKKPEKITERIDMPQKPDSSERSQKEKAVKRKVEALDLSTKSTSETPSKAKRLKATAAEKLQSKPSSEDANKTNHVTATLQKSSGTTSAKQKRTRSSSKKASGLQLSANPGKGKTTVDSPSTEALEESGQLGKMNTATNETARAVQEKSLNNTSERMEVSPTCSSGEATPSQAEDCPAPTFLKPTSPPSLMLPSQRAKPTDQEDDEGIHSSHEGGSDISDSASESSDDSGLHSQSSKMANDPETPTDEIPTPTELKSHMCIFCDRTFPLEVEYRRHLNRHLVNIYYMDGTATGQK</sequence>
<feature type="compositionally biased region" description="Low complexity" evidence="13">
    <location>
        <begin position="129"/>
        <end position="138"/>
    </location>
</feature>
<feature type="compositionally biased region" description="Basic and acidic residues" evidence="13">
    <location>
        <begin position="653"/>
        <end position="686"/>
    </location>
</feature>
<dbReference type="FunFam" id="3.30.160.60:FF:000805">
    <property type="entry name" value="RE1-silencing transcription factor B"/>
    <property type="match status" value="1"/>
</dbReference>
<keyword evidence="16" id="KW-1185">Reference proteome</keyword>
<proteinExistence type="predicted"/>
<evidence type="ECO:0000256" key="10">
    <source>
        <dbReference type="ARBA" id="ARBA00023163"/>
    </source>
</evidence>
<comment type="subcellular location">
    <subcellularLocation>
        <location evidence="2">Cytoplasm</location>
    </subcellularLocation>
    <subcellularLocation>
        <location evidence="1">Nucleus</location>
    </subcellularLocation>
</comment>
<evidence type="ECO:0000256" key="11">
    <source>
        <dbReference type="ARBA" id="ARBA00023242"/>
    </source>
</evidence>
<dbReference type="GO" id="GO:0060831">
    <property type="term" value="P:smoothened signaling pathway involved in dorsal/ventral neural tube patterning"/>
    <property type="evidence" value="ECO:0007669"/>
    <property type="project" value="Ensembl"/>
</dbReference>
<dbReference type="GO" id="GO:0007626">
    <property type="term" value="P:locomotory behavior"/>
    <property type="evidence" value="ECO:0007669"/>
    <property type="project" value="Ensembl"/>
</dbReference>
<feature type="compositionally biased region" description="Basic and acidic residues" evidence="13">
    <location>
        <begin position="521"/>
        <end position="552"/>
    </location>
</feature>
<evidence type="ECO:0000256" key="1">
    <source>
        <dbReference type="ARBA" id="ARBA00004123"/>
    </source>
</evidence>
<dbReference type="FunFam" id="3.30.160.60:FF:000952">
    <property type="entry name" value="RE1-silencing transcription factor B"/>
    <property type="match status" value="1"/>
</dbReference>
<dbReference type="InterPro" id="IPR036236">
    <property type="entry name" value="Znf_C2H2_sf"/>
</dbReference>
<dbReference type="GO" id="GO:0045944">
    <property type="term" value="P:positive regulation of transcription by RNA polymerase II"/>
    <property type="evidence" value="ECO:0007669"/>
    <property type="project" value="TreeGrafter"/>
</dbReference>
<dbReference type="GO" id="GO:0021610">
    <property type="term" value="P:facial nerve morphogenesis"/>
    <property type="evidence" value="ECO:0007669"/>
    <property type="project" value="Ensembl"/>
</dbReference>
<keyword evidence="7 12" id="KW-0863">Zinc-finger</keyword>
<evidence type="ECO:0000256" key="4">
    <source>
        <dbReference type="ARBA" id="ARBA00022491"/>
    </source>
</evidence>
<dbReference type="GeneID" id="113150024"/>
<dbReference type="FunFam" id="3.30.160.60:FF:002804">
    <property type="entry name" value="RE1-silencing transcription factor"/>
    <property type="match status" value="1"/>
</dbReference>
<gene>
    <name evidence="15" type="primary">REST</name>
</gene>
<evidence type="ECO:0000256" key="3">
    <source>
        <dbReference type="ARBA" id="ARBA00022490"/>
    </source>
</evidence>
<protein>
    <recommendedName>
        <fullName evidence="14">C2H2-type domain-containing protein</fullName>
    </recommendedName>
</protein>
<keyword evidence="3" id="KW-0963">Cytoplasm</keyword>
<feature type="region of interest" description="Disordered" evidence="13">
    <location>
        <begin position="195"/>
        <end position="223"/>
    </location>
</feature>
<dbReference type="Pfam" id="PF24540">
    <property type="entry name" value="zf-C2H2_REST"/>
    <property type="match status" value="1"/>
</dbReference>
<dbReference type="PROSITE" id="PS00028">
    <property type="entry name" value="ZINC_FINGER_C2H2_1"/>
    <property type="match status" value="1"/>
</dbReference>
<feature type="region of interest" description="Disordered" evidence="13">
    <location>
        <begin position="109"/>
        <end position="160"/>
    </location>
</feature>
<dbReference type="GO" id="GO:0042551">
    <property type="term" value="P:neuron maturation"/>
    <property type="evidence" value="ECO:0007669"/>
    <property type="project" value="Ensembl"/>
</dbReference>
<dbReference type="GO" id="GO:0005634">
    <property type="term" value="C:nucleus"/>
    <property type="evidence" value="ECO:0007669"/>
    <property type="project" value="UniProtKB-SubCell"/>
</dbReference>
<dbReference type="Gene3D" id="3.30.160.60">
    <property type="entry name" value="Classic Zinc Finger"/>
    <property type="match status" value="5"/>
</dbReference>
<feature type="compositionally biased region" description="Basic and acidic residues" evidence="13">
    <location>
        <begin position="195"/>
        <end position="206"/>
    </location>
</feature>
<dbReference type="SMART" id="SM00355">
    <property type="entry name" value="ZnF_C2H2"/>
    <property type="match status" value="9"/>
</dbReference>
<feature type="compositionally biased region" description="Polar residues" evidence="13">
    <location>
        <begin position="485"/>
        <end position="508"/>
    </location>
</feature>
<dbReference type="GO" id="GO:0021785">
    <property type="term" value="P:branchiomotor neuron axon guidance"/>
    <property type="evidence" value="ECO:0007669"/>
    <property type="project" value="Ensembl"/>
</dbReference>
<dbReference type="RefSeq" id="XP_026198175.1">
    <property type="nucleotide sequence ID" value="XM_026342390.1"/>
</dbReference>
<dbReference type="PROSITE" id="PS50157">
    <property type="entry name" value="ZINC_FINGER_C2H2_2"/>
    <property type="match status" value="6"/>
</dbReference>
<keyword evidence="9" id="KW-0805">Transcription regulation</keyword>
<evidence type="ECO:0000256" key="9">
    <source>
        <dbReference type="ARBA" id="ARBA00023015"/>
    </source>
</evidence>
<evidence type="ECO:0000313" key="15">
    <source>
        <dbReference type="Ensembl" id="ENSATEP00000027332.3"/>
    </source>
</evidence>
<reference evidence="15" key="3">
    <citation type="submission" date="2025-09" db="UniProtKB">
        <authorList>
            <consortium name="Ensembl"/>
        </authorList>
    </citation>
    <scope>IDENTIFICATION</scope>
</reference>
<dbReference type="InterPro" id="IPR013087">
    <property type="entry name" value="Znf_C2H2_type"/>
</dbReference>
<feature type="region of interest" description="Disordered" evidence="13">
    <location>
        <begin position="443"/>
        <end position="903"/>
    </location>
</feature>
<dbReference type="GO" id="GO:0005737">
    <property type="term" value="C:cytoplasm"/>
    <property type="evidence" value="ECO:0007669"/>
    <property type="project" value="UniProtKB-SubCell"/>
</dbReference>